<name>A0A3P7DIR5_WUCBA</name>
<evidence type="ECO:0000256" key="1">
    <source>
        <dbReference type="ARBA" id="ARBA00001400"/>
    </source>
</evidence>
<dbReference type="NCBIfam" id="TIGR00628">
    <property type="entry name" value="ung"/>
    <property type="match status" value="1"/>
</dbReference>
<dbReference type="HAMAP" id="MF_00148">
    <property type="entry name" value="UDG"/>
    <property type="match status" value="1"/>
</dbReference>
<dbReference type="SMART" id="SM00987">
    <property type="entry name" value="UreE_C"/>
    <property type="match status" value="1"/>
</dbReference>
<dbReference type="GO" id="GO:0004844">
    <property type="term" value="F:uracil DNA N-glycosylase activity"/>
    <property type="evidence" value="ECO:0007669"/>
    <property type="project" value="UniProtKB-UniRule"/>
</dbReference>
<dbReference type="EMBL" id="UYWW01000975">
    <property type="protein sequence ID" value="VDM09701.1"/>
    <property type="molecule type" value="Genomic_DNA"/>
</dbReference>
<evidence type="ECO:0000256" key="8">
    <source>
        <dbReference type="PROSITE-ProRule" id="PRU10072"/>
    </source>
</evidence>
<keyword evidence="6 7" id="KW-0234">DNA repair</keyword>
<keyword evidence="7" id="KW-0539">Nucleus</keyword>
<dbReference type="InterPro" id="IPR002043">
    <property type="entry name" value="UDG_fam1"/>
</dbReference>
<dbReference type="OMA" id="PWTRQGV"/>
<dbReference type="PANTHER" id="PTHR11264:SF7">
    <property type="entry name" value="URACIL-DNA GLYCOSYLASE"/>
    <property type="match status" value="1"/>
</dbReference>
<dbReference type="InterPro" id="IPR018085">
    <property type="entry name" value="Ura-DNA_Glyclase_AS"/>
</dbReference>
<accession>A0A3P7DIR5</accession>
<dbReference type="EC" id="3.2.2.27" evidence="3 7"/>
<keyword evidence="12" id="KW-1185">Reference proteome</keyword>
<dbReference type="InterPro" id="IPR005122">
    <property type="entry name" value="Uracil-DNA_glycosylase-like"/>
</dbReference>
<gene>
    <name evidence="11" type="ORF">WBA_LOCUS3087</name>
</gene>
<evidence type="ECO:0000256" key="6">
    <source>
        <dbReference type="ARBA" id="ARBA00023204"/>
    </source>
</evidence>
<dbReference type="Pfam" id="PF03167">
    <property type="entry name" value="UDG"/>
    <property type="match status" value="1"/>
</dbReference>
<dbReference type="GO" id="GO:0005739">
    <property type="term" value="C:mitochondrion"/>
    <property type="evidence" value="ECO:0007669"/>
    <property type="project" value="UniProtKB-SubCell"/>
</dbReference>
<evidence type="ECO:0000256" key="7">
    <source>
        <dbReference type="HAMAP-Rule" id="MF_03166"/>
    </source>
</evidence>
<keyword evidence="7" id="KW-0496">Mitochondrion</keyword>
<comment type="similarity">
    <text evidence="2 7 9">Belongs to the uracil-DNA glycosylase (UDG) superfamily. UNG family.</text>
</comment>
<dbReference type="NCBIfam" id="NF003592">
    <property type="entry name" value="PRK05254.1-5"/>
    <property type="match status" value="1"/>
</dbReference>
<dbReference type="FunCoup" id="A0A3P7DIR5">
    <property type="interactions" value="838"/>
</dbReference>
<evidence type="ECO:0000256" key="4">
    <source>
        <dbReference type="ARBA" id="ARBA00022763"/>
    </source>
</evidence>
<dbReference type="GO" id="GO:0005634">
    <property type="term" value="C:nucleus"/>
    <property type="evidence" value="ECO:0007669"/>
    <property type="project" value="UniProtKB-SubCell"/>
</dbReference>
<evidence type="ECO:0000256" key="9">
    <source>
        <dbReference type="RuleBase" id="RU003780"/>
    </source>
</evidence>
<comment type="subcellular location">
    <subcellularLocation>
        <location evidence="7">Mitochondrion</location>
    </subcellularLocation>
    <subcellularLocation>
        <location evidence="7">Nucleus</location>
    </subcellularLocation>
</comment>
<evidence type="ECO:0000313" key="11">
    <source>
        <dbReference type="EMBL" id="VDM09701.1"/>
    </source>
</evidence>
<evidence type="ECO:0000256" key="2">
    <source>
        <dbReference type="ARBA" id="ARBA00008184"/>
    </source>
</evidence>
<dbReference type="NCBIfam" id="NF003588">
    <property type="entry name" value="PRK05254.1-1"/>
    <property type="match status" value="1"/>
</dbReference>
<feature type="domain" description="Uracil-DNA glycosylase-like" evidence="10">
    <location>
        <begin position="135"/>
        <end position="295"/>
    </location>
</feature>
<evidence type="ECO:0000256" key="3">
    <source>
        <dbReference type="ARBA" id="ARBA00012030"/>
    </source>
</evidence>
<dbReference type="NCBIfam" id="NF003591">
    <property type="entry name" value="PRK05254.1-4"/>
    <property type="match status" value="1"/>
</dbReference>
<keyword evidence="4 7" id="KW-0227">DNA damage</keyword>
<dbReference type="AlphaFoldDB" id="A0A3P7DIR5"/>
<protein>
    <recommendedName>
        <fullName evidence="3 7">Uracil-DNA glycosylase</fullName>
        <shortName evidence="7">UDG</shortName>
        <ecNumber evidence="3 7">3.2.2.27</ecNumber>
    </recommendedName>
</protein>
<evidence type="ECO:0000313" key="12">
    <source>
        <dbReference type="Proteomes" id="UP000270924"/>
    </source>
</evidence>
<comment type="catalytic activity">
    <reaction evidence="1 7 9">
        <text>Hydrolyzes single-stranded DNA or mismatched double-stranded DNA and polynucleotides, releasing free uracil.</text>
        <dbReference type="EC" id="3.2.2.27"/>
    </reaction>
</comment>
<dbReference type="OrthoDB" id="10031947at2759"/>
<dbReference type="InterPro" id="IPR036895">
    <property type="entry name" value="Uracil-DNA_glycosylase-like_sf"/>
</dbReference>
<dbReference type="NCBIfam" id="NF003589">
    <property type="entry name" value="PRK05254.1-2"/>
    <property type="match status" value="1"/>
</dbReference>
<sequence length="308" mass="34869">MNRTSSTARAVSLGVSTKCSSLMSWLKRKEVPLKKETAAKISFVEGKDNLGIFAKNLKINGTSENYSASGKDVTPTPQGSVEYLKNLVEDTNWRKVLLVEFQKEYMDKIVKFLIMEKEKGVKIYPPQHQIFNAFNLTPLQQIRVVLIGQDPYHGENQAHGLCFSVCKGVRLPPSLINIYKELKTDIPNFKVPAHGCLESWAHQGVFMLNTTLTVEAHRPNSHNHIGWQKFTDEVIRIISRECKGIVFLLWGGFAHKKEYIIDKKKHIIIKTAHPSPLSARMFLGCKCFSRTNEALMKLGQPVVDWGAF</sequence>
<dbReference type="InParanoid" id="A0A3P7DIR5"/>
<dbReference type="SUPFAM" id="SSF52141">
    <property type="entry name" value="Uracil-DNA glycosylase-like"/>
    <property type="match status" value="1"/>
</dbReference>
<keyword evidence="5 7" id="KW-0378">Hydrolase</keyword>
<dbReference type="GO" id="GO:0097510">
    <property type="term" value="P:base-excision repair, AP site formation via deaminated base removal"/>
    <property type="evidence" value="ECO:0007669"/>
    <property type="project" value="TreeGrafter"/>
</dbReference>
<dbReference type="PROSITE" id="PS00130">
    <property type="entry name" value="U_DNA_GLYCOSYLASE"/>
    <property type="match status" value="1"/>
</dbReference>
<dbReference type="PANTHER" id="PTHR11264">
    <property type="entry name" value="URACIL-DNA GLYCOSYLASE"/>
    <property type="match status" value="1"/>
</dbReference>
<evidence type="ECO:0000259" key="10">
    <source>
        <dbReference type="SMART" id="SM00986"/>
    </source>
</evidence>
<organism evidence="11 12">
    <name type="scientific">Wuchereria bancrofti</name>
    <dbReference type="NCBI Taxonomy" id="6293"/>
    <lineage>
        <taxon>Eukaryota</taxon>
        <taxon>Metazoa</taxon>
        <taxon>Ecdysozoa</taxon>
        <taxon>Nematoda</taxon>
        <taxon>Chromadorea</taxon>
        <taxon>Rhabditida</taxon>
        <taxon>Spirurina</taxon>
        <taxon>Spiruromorpha</taxon>
        <taxon>Filarioidea</taxon>
        <taxon>Onchocercidae</taxon>
        <taxon>Wuchereria</taxon>
    </lineage>
</organism>
<feature type="active site" description="Proton acceptor" evidence="7 8">
    <location>
        <position position="150"/>
    </location>
</feature>
<comment type="function">
    <text evidence="7 9">Excises uracil residues from the DNA which can arise as a result of misincorporation of dUMP residues by DNA polymerase or due to deamination of cytosine.</text>
</comment>
<reference evidence="11 12" key="1">
    <citation type="submission" date="2018-11" db="EMBL/GenBank/DDBJ databases">
        <authorList>
            <consortium name="Pathogen Informatics"/>
        </authorList>
    </citation>
    <scope>NUCLEOTIDE SEQUENCE [LARGE SCALE GENOMIC DNA]</scope>
</reference>
<dbReference type="FunFam" id="3.40.470.10:FF:000001">
    <property type="entry name" value="Uracil-DNA glycosylase"/>
    <property type="match status" value="1"/>
</dbReference>
<dbReference type="Gene3D" id="3.40.470.10">
    <property type="entry name" value="Uracil-DNA glycosylase-like domain"/>
    <property type="match status" value="1"/>
</dbReference>
<dbReference type="Proteomes" id="UP000270924">
    <property type="component" value="Unassembled WGS sequence"/>
</dbReference>
<evidence type="ECO:0000256" key="5">
    <source>
        <dbReference type="ARBA" id="ARBA00022801"/>
    </source>
</evidence>
<dbReference type="CDD" id="cd10027">
    <property type="entry name" value="UDG-F1-like"/>
    <property type="match status" value="1"/>
</dbReference>
<dbReference type="SMART" id="SM00986">
    <property type="entry name" value="UDG"/>
    <property type="match status" value="1"/>
</dbReference>
<proteinExistence type="inferred from homology"/>